<dbReference type="SUPFAM" id="SSF103511">
    <property type="entry name" value="Chlorophyll a-b binding protein"/>
    <property type="match status" value="1"/>
</dbReference>
<keyword evidence="3 13" id="KW-0150">Chloroplast</keyword>
<evidence type="ECO:0000313" key="16">
    <source>
        <dbReference type="Proteomes" id="UP000243975"/>
    </source>
</evidence>
<comment type="caution">
    <text evidence="15">The sequence shown here is derived from an EMBL/GenBank/DDBJ whole genome shotgun (WGS) entry which is preliminary data.</text>
</comment>
<dbReference type="EMBL" id="LEKV01002663">
    <property type="protein sequence ID" value="KVI02117.1"/>
    <property type="molecule type" value="Genomic_DNA"/>
</dbReference>
<evidence type="ECO:0000256" key="10">
    <source>
        <dbReference type="ARBA" id="ARBA00023136"/>
    </source>
</evidence>
<dbReference type="Gramene" id="KVI02117">
    <property type="protein sequence ID" value="KVI02117"/>
    <property type="gene ID" value="Ccrd_019605"/>
</dbReference>
<dbReference type="GO" id="GO:0009523">
    <property type="term" value="C:photosystem II"/>
    <property type="evidence" value="ECO:0007669"/>
    <property type="project" value="UniProtKB-KW"/>
</dbReference>
<feature type="region of interest" description="Disordered" evidence="14">
    <location>
        <begin position="1"/>
        <end position="25"/>
    </location>
</feature>
<evidence type="ECO:0000256" key="1">
    <source>
        <dbReference type="ARBA" id="ARBA00004454"/>
    </source>
</evidence>
<feature type="binding site" evidence="12">
    <location>
        <position position="109"/>
    </location>
    <ligand>
        <name>chlorophyll a</name>
        <dbReference type="ChEBI" id="CHEBI:58416"/>
        <label>1</label>
    </ligand>
</feature>
<evidence type="ECO:0000256" key="7">
    <source>
        <dbReference type="ARBA" id="ARBA00022989"/>
    </source>
</evidence>
<keyword evidence="13" id="KW-0603">Photosystem I</keyword>
<evidence type="ECO:0000256" key="6">
    <source>
        <dbReference type="ARBA" id="ARBA00022692"/>
    </source>
</evidence>
<evidence type="ECO:0000256" key="13">
    <source>
        <dbReference type="RuleBase" id="RU363080"/>
    </source>
</evidence>
<keyword evidence="4 13" id="KW-0602">Photosynthesis</keyword>
<dbReference type="InterPro" id="IPR001344">
    <property type="entry name" value="Chloro_AB-bd_pln"/>
</dbReference>
<protein>
    <recommendedName>
        <fullName evidence="13">Chlorophyll a-b binding protein, chloroplastic</fullName>
    </recommendedName>
</protein>
<keyword evidence="16" id="KW-1185">Reference proteome</keyword>
<evidence type="ECO:0000256" key="4">
    <source>
        <dbReference type="ARBA" id="ARBA00022531"/>
    </source>
</evidence>
<comment type="function">
    <text evidence="13">The light-harvesting complex (LHC) functions as a light receptor, it captures and delivers excitation energy to photosystems with which it is closely associated.</text>
</comment>
<evidence type="ECO:0000256" key="2">
    <source>
        <dbReference type="ARBA" id="ARBA00022494"/>
    </source>
</evidence>
<gene>
    <name evidence="15" type="ORF">Ccrd_019605</name>
</gene>
<feature type="binding site" evidence="12">
    <location>
        <position position="110"/>
    </location>
    <ligand>
        <name>chlorophyll a</name>
        <dbReference type="ChEBI" id="CHEBI:58416"/>
        <label>1</label>
    </ligand>
</feature>
<dbReference type="STRING" id="59895.A0A118K101"/>
<keyword evidence="6" id="KW-0812">Transmembrane</keyword>
<dbReference type="AlphaFoldDB" id="A0A118K101"/>
<name>A0A118K101_CYNCS</name>
<dbReference type="Gene3D" id="1.10.3460.10">
    <property type="entry name" value="Chlorophyll a/b binding protein domain"/>
    <property type="match status" value="1"/>
</dbReference>
<dbReference type="GO" id="GO:0009535">
    <property type="term" value="C:chloroplast thylakoid membrane"/>
    <property type="evidence" value="ECO:0007669"/>
    <property type="project" value="UniProtKB-SubCell"/>
</dbReference>
<sequence length="142" mass="15436">MLGAAGAIAPHPSRNRPPMVPDGCHPPSRHLQLLGRPLHPIRDGNSTHGFCRAPKIPRLVLTQAPWKAILLGTSETVFGIRDLAYPGGPFFNPLGFGKDEKSMEELKLKEIKKGRLAICWVLLHSGSGHRGWTIPEPFGPSG</sequence>
<evidence type="ECO:0000256" key="5">
    <source>
        <dbReference type="ARBA" id="ARBA00022640"/>
    </source>
</evidence>
<keyword evidence="9 13" id="KW-0793">Thylakoid</keyword>
<keyword evidence="5 13" id="KW-0934">Plastid</keyword>
<comment type="similarity">
    <text evidence="13">Belongs to the light-harvesting chlorophyll a/b-binding (LHC) protein family.</text>
</comment>
<evidence type="ECO:0000256" key="3">
    <source>
        <dbReference type="ARBA" id="ARBA00022528"/>
    </source>
</evidence>
<evidence type="ECO:0000256" key="14">
    <source>
        <dbReference type="SAM" id="MobiDB-lite"/>
    </source>
</evidence>
<organism evidence="15 16">
    <name type="scientific">Cynara cardunculus var. scolymus</name>
    <name type="common">Globe artichoke</name>
    <name type="synonym">Cynara scolymus</name>
    <dbReference type="NCBI Taxonomy" id="59895"/>
    <lineage>
        <taxon>Eukaryota</taxon>
        <taxon>Viridiplantae</taxon>
        <taxon>Streptophyta</taxon>
        <taxon>Embryophyta</taxon>
        <taxon>Tracheophyta</taxon>
        <taxon>Spermatophyta</taxon>
        <taxon>Magnoliopsida</taxon>
        <taxon>eudicotyledons</taxon>
        <taxon>Gunneridae</taxon>
        <taxon>Pentapetalae</taxon>
        <taxon>asterids</taxon>
        <taxon>campanulids</taxon>
        <taxon>Asterales</taxon>
        <taxon>Asteraceae</taxon>
        <taxon>Carduoideae</taxon>
        <taxon>Cardueae</taxon>
        <taxon>Carduinae</taxon>
        <taxon>Cynara</taxon>
    </lineage>
</organism>
<feature type="binding site" evidence="12">
    <location>
        <position position="115"/>
    </location>
    <ligand>
        <name>chlorophyll a</name>
        <dbReference type="ChEBI" id="CHEBI:58416"/>
        <label>1</label>
    </ligand>
</feature>
<keyword evidence="2 12" id="KW-0148">Chlorophyll</keyword>
<dbReference type="PANTHER" id="PTHR21649">
    <property type="entry name" value="CHLOROPHYLL A/B BINDING PROTEIN"/>
    <property type="match status" value="1"/>
</dbReference>
<keyword evidence="7" id="KW-1133">Transmembrane helix</keyword>
<proteinExistence type="inferred from homology"/>
<dbReference type="Proteomes" id="UP000243975">
    <property type="component" value="Unassembled WGS sequence"/>
</dbReference>
<keyword evidence="8 13" id="KW-0157">Chromophore</keyword>
<comment type="subcellular location">
    <subcellularLocation>
        <location evidence="1">Plastid</location>
        <location evidence="1">Chloroplast thylakoid membrane</location>
        <topology evidence="1">Multi-pass membrane protein</topology>
    </subcellularLocation>
</comment>
<dbReference type="GO" id="GO:0009522">
    <property type="term" value="C:photosystem I"/>
    <property type="evidence" value="ECO:0007669"/>
    <property type="project" value="UniProtKB-KW"/>
</dbReference>
<dbReference type="InterPro" id="IPR022796">
    <property type="entry name" value="Chloroa_b-bind"/>
</dbReference>
<keyword evidence="10" id="KW-0472">Membrane</keyword>
<reference evidence="15 16" key="1">
    <citation type="journal article" date="2016" name="Sci. Rep.">
        <title>The genome sequence of the outbreeding globe artichoke constructed de novo incorporating a phase-aware low-pass sequencing strategy of F1 progeny.</title>
        <authorList>
            <person name="Scaglione D."/>
            <person name="Reyes-Chin-Wo S."/>
            <person name="Acquadro A."/>
            <person name="Froenicke L."/>
            <person name="Portis E."/>
            <person name="Beitel C."/>
            <person name="Tirone M."/>
            <person name="Mauro R."/>
            <person name="Lo Monaco A."/>
            <person name="Mauromicale G."/>
            <person name="Faccioli P."/>
            <person name="Cattivelli L."/>
            <person name="Rieseberg L."/>
            <person name="Michelmore R."/>
            <person name="Lanteri S."/>
        </authorList>
    </citation>
    <scope>NUCLEOTIDE SEQUENCE [LARGE SCALE GENOMIC DNA]</scope>
    <source>
        <strain evidence="15">2C</strain>
    </source>
</reference>
<dbReference type="GO" id="GO:0009765">
    <property type="term" value="P:photosynthesis, light harvesting"/>
    <property type="evidence" value="ECO:0007669"/>
    <property type="project" value="InterPro"/>
</dbReference>
<dbReference type="GO" id="GO:0016168">
    <property type="term" value="F:chlorophyll binding"/>
    <property type="evidence" value="ECO:0007669"/>
    <property type="project" value="UniProtKB-KW"/>
</dbReference>
<evidence type="ECO:0000256" key="11">
    <source>
        <dbReference type="ARBA" id="ARBA00023276"/>
    </source>
</evidence>
<dbReference type="Pfam" id="PF00504">
    <property type="entry name" value="Chloroa_b-bind"/>
    <property type="match status" value="1"/>
</dbReference>
<evidence type="ECO:0000256" key="12">
    <source>
        <dbReference type="PIRSR" id="PIRSR601344-1"/>
    </source>
</evidence>
<evidence type="ECO:0000313" key="15">
    <source>
        <dbReference type="EMBL" id="KVI02117.1"/>
    </source>
</evidence>
<accession>A0A118K101</accession>
<keyword evidence="11 13" id="KW-0604">Photosystem II</keyword>
<evidence type="ECO:0000256" key="8">
    <source>
        <dbReference type="ARBA" id="ARBA00022991"/>
    </source>
</evidence>
<evidence type="ECO:0000256" key="9">
    <source>
        <dbReference type="ARBA" id="ARBA00023078"/>
    </source>
</evidence>